<evidence type="ECO:0000313" key="4">
    <source>
        <dbReference type="Proteomes" id="UP000634530"/>
    </source>
</evidence>
<proteinExistence type="predicted"/>
<reference evidence="3 4" key="2">
    <citation type="journal article" date="2021" name="Microorganisms">
        <title>The Ever-Expanding Pseudomonas Genus: Description of 43 New Species and Partition of the Pseudomonas putida Group.</title>
        <authorList>
            <person name="Girard L."/>
            <person name="Lood C."/>
            <person name="Hofte M."/>
            <person name="Vandamme P."/>
            <person name="Rokni-Zadeh H."/>
            <person name="van Noort V."/>
            <person name="Lavigne R."/>
            <person name="De Mot R."/>
        </authorList>
    </citation>
    <scope>NUCLEOTIDE SEQUENCE [LARGE SCALE GENOMIC DNA]</scope>
    <source>
        <strain evidence="3 4">RW8P3</strain>
    </source>
</reference>
<dbReference type="PANTHER" id="PTHR46018">
    <property type="entry name" value="ZINC PHOSPHODIESTERASE ELAC PROTEIN 1"/>
    <property type="match status" value="1"/>
</dbReference>
<dbReference type="InterPro" id="IPR036866">
    <property type="entry name" value="RibonucZ/Hydroxyglut_hydro"/>
</dbReference>
<dbReference type="Proteomes" id="UP000634530">
    <property type="component" value="Chromosome"/>
</dbReference>
<dbReference type="EMBL" id="CP077093">
    <property type="protein sequence ID" value="QXI25978.1"/>
    <property type="molecule type" value="Genomic_DNA"/>
</dbReference>
<dbReference type="KEGG" id="pvw:HU752_018615"/>
<accession>A0A9E6TP26</accession>
<dbReference type="AlphaFoldDB" id="A0A9E6TP26"/>
<feature type="chain" id="PRO_5039416142" evidence="1">
    <location>
        <begin position="27"/>
        <end position="326"/>
    </location>
</feature>
<name>A0A9E6TP26_9PSED</name>
<evidence type="ECO:0000313" key="3">
    <source>
        <dbReference type="EMBL" id="QXI25978.1"/>
    </source>
</evidence>
<evidence type="ECO:0000259" key="2">
    <source>
        <dbReference type="Pfam" id="PF00753"/>
    </source>
</evidence>
<gene>
    <name evidence="3" type="ORF">HU752_018615</name>
</gene>
<dbReference type="Gene3D" id="3.60.15.10">
    <property type="entry name" value="Ribonuclease Z/Hydroxyacylglutathione hydrolase-like"/>
    <property type="match status" value="1"/>
</dbReference>
<dbReference type="SUPFAM" id="SSF56281">
    <property type="entry name" value="Metallo-hydrolase/oxidoreductase"/>
    <property type="match status" value="1"/>
</dbReference>
<keyword evidence="1" id="KW-0732">Signal</keyword>
<feature type="domain" description="Metallo-beta-lactamase" evidence="2">
    <location>
        <begin position="53"/>
        <end position="242"/>
    </location>
</feature>
<organism evidence="3 4">
    <name type="scientific">Pseudomonas vanderleydeniana</name>
    <dbReference type="NCBI Taxonomy" id="2745495"/>
    <lineage>
        <taxon>Bacteria</taxon>
        <taxon>Pseudomonadati</taxon>
        <taxon>Pseudomonadota</taxon>
        <taxon>Gammaproteobacteria</taxon>
        <taxon>Pseudomonadales</taxon>
        <taxon>Pseudomonadaceae</taxon>
        <taxon>Pseudomonas</taxon>
    </lineage>
</organism>
<dbReference type="GO" id="GO:0042781">
    <property type="term" value="F:3'-tRNA processing endoribonuclease activity"/>
    <property type="evidence" value="ECO:0007669"/>
    <property type="project" value="TreeGrafter"/>
</dbReference>
<dbReference type="RefSeq" id="WP_186683445.1">
    <property type="nucleotide sequence ID" value="NZ_CP077093.1"/>
</dbReference>
<protein>
    <submittedName>
        <fullName evidence="3">MBL fold metallo-hydrolase</fullName>
    </submittedName>
</protein>
<evidence type="ECO:0000256" key="1">
    <source>
        <dbReference type="SAM" id="SignalP"/>
    </source>
</evidence>
<dbReference type="InterPro" id="IPR001279">
    <property type="entry name" value="Metallo-B-lactamas"/>
</dbReference>
<feature type="signal peptide" evidence="1">
    <location>
        <begin position="1"/>
        <end position="26"/>
    </location>
</feature>
<reference evidence="3 4" key="1">
    <citation type="journal article" date="2020" name="Microorganisms">
        <title>Reliable Identification of Environmental Pseudomonas Isolates Using the rpoD Gene.</title>
        <authorList>
            <consortium name="The Broad Institute Genome Sequencing Platform"/>
            <person name="Girard L."/>
            <person name="Lood C."/>
            <person name="Rokni-Zadeh H."/>
            <person name="van Noort V."/>
            <person name="Lavigne R."/>
            <person name="De Mot R."/>
        </authorList>
    </citation>
    <scope>NUCLEOTIDE SEQUENCE [LARGE SCALE GENOMIC DNA]</scope>
    <source>
        <strain evidence="3 4">RW8P3</strain>
    </source>
</reference>
<sequence>MLWSKYTRRLGAALLSLLLGSGPALAAQDTAVAAPLEMVVLGSGGPGATGRAGAGYALLLDGTPRILVDAGPGTFARIGEARLDLRKLDIVLLTHLHVDHVAELPGIIKARAVSARSDIDFRIFGPSASTPATAGNGKPGARFPATSQFVDLLFGTFGAFSYLQDFAGHIDFNVTDLFGPASSVGDKTQPQVILEQDGLRISAVGGHHGDSPAVIYRVDYKGKSITFSGDIDAQAHAALTRIAKGSQWLVFNDPVLDPPNARPILYTLHTAPADIGRISNSAGVSHLLLSHLPGEIDSFRDAAGKSIRQHYRGPLDFAEDGQRIRP</sequence>
<keyword evidence="4" id="KW-1185">Reference proteome</keyword>
<dbReference type="PANTHER" id="PTHR46018:SF2">
    <property type="entry name" value="ZINC PHOSPHODIESTERASE ELAC PROTEIN 1"/>
    <property type="match status" value="1"/>
</dbReference>
<dbReference type="Pfam" id="PF00753">
    <property type="entry name" value="Lactamase_B"/>
    <property type="match status" value="1"/>
</dbReference>